<organism evidence="1 2">
    <name type="scientific">Blastopirellula marina DSM 3645</name>
    <dbReference type="NCBI Taxonomy" id="314230"/>
    <lineage>
        <taxon>Bacteria</taxon>
        <taxon>Pseudomonadati</taxon>
        <taxon>Planctomycetota</taxon>
        <taxon>Planctomycetia</taxon>
        <taxon>Pirellulales</taxon>
        <taxon>Pirellulaceae</taxon>
        <taxon>Blastopirellula</taxon>
    </lineage>
</organism>
<name>A3ZQ69_9BACT</name>
<sequence>MPTVVAGSLYASSQGLSCIDRDQTQLGRLLANYLLSKGHRKILMITRQRPGLGAGDYRVADAIAEIASGEGLSANALIVRSLPHDPVIVRGEIQHFLETCDDLPGILLRPWQMIEPIYEAIEAAGLTPQKDVAVAVADYFQGTSKPLPYPAIRSTMTPKDQGFQWGQLLLESARNGSANSKSVLVPVRLEIPAELS</sequence>
<proteinExistence type="predicted"/>
<comment type="caution">
    <text evidence="1">The sequence shown here is derived from an EMBL/GenBank/DDBJ whole genome shotgun (WGS) entry which is preliminary data.</text>
</comment>
<dbReference type="SUPFAM" id="SSF53822">
    <property type="entry name" value="Periplasmic binding protein-like I"/>
    <property type="match status" value="1"/>
</dbReference>
<dbReference type="EC" id="2.9.1.1" evidence="1"/>
<keyword evidence="1" id="KW-0808">Transferase</keyword>
<dbReference type="AlphaFoldDB" id="A3ZQ69"/>
<dbReference type="HOGENOM" id="CLU_1387929_0_0_0"/>
<dbReference type="RefSeq" id="WP_002652531.1">
    <property type="nucleotide sequence ID" value="NZ_CH672376.1"/>
</dbReference>
<dbReference type="Proteomes" id="UP000004358">
    <property type="component" value="Unassembled WGS sequence"/>
</dbReference>
<dbReference type="EMBL" id="AANZ01000005">
    <property type="protein sequence ID" value="EAQ81342.1"/>
    <property type="molecule type" value="Genomic_DNA"/>
</dbReference>
<dbReference type="Gene3D" id="3.40.50.2300">
    <property type="match status" value="1"/>
</dbReference>
<protein>
    <submittedName>
        <fullName evidence="1">Selenocysteine synthase</fullName>
        <ecNumber evidence="1">2.9.1.1</ecNumber>
    </submittedName>
</protein>
<dbReference type="InterPro" id="IPR028082">
    <property type="entry name" value="Peripla_BP_I"/>
</dbReference>
<dbReference type="STRING" id="314230.DSM3645_23161"/>
<accession>A3ZQ69</accession>
<gene>
    <name evidence="1" type="ORF">DSM3645_23161</name>
</gene>
<dbReference type="OrthoDB" id="274982at2"/>
<evidence type="ECO:0000313" key="1">
    <source>
        <dbReference type="EMBL" id="EAQ81342.1"/>
    </source>
</evidence>
<reference evidence="1 2" key="1">
    <citation type="submission" date="2006-02" db="EMBL/GenBank/DDBJ databases">
        <authorList>
            <person name="Amann R."/>
            <person name="Ferriera S."/>
            <person name="Johnson J."/>
            <person name="Kravitz S."/>
            <person name="Halpern A."/>
            <person name="Remington K."/>
            <person name="Beeson K."/>
            <person name="Tran B."/>
            <person name="Rogers Y.-H."/>
            <person name="Friedman R."/>
            <person name="Venter J.C."/>
        </authorList>
    </citation>
    <scope>NUCLEOTIDE SEQUENCE [LARGE SCALE GENOMIC DNA]</scope>
    <source>
        <strain evidence="1 2">DSM 3645</strain>
    </source>
</reference>
<dbReference type="GO" id="GO:0004125">
    <property type="term" value="F:L-seryl-tRNA(Sec) selenium transferase activity"/>
    <property type="evidence" value="ECO:0007669"/>
    <property type="project" value="UniProtKB-EC"/>
</dbReference>
<evidence type="ECO:0000313" key="2">
    <source>
        <dbReference type="Proteomes" id="UP000004358"/>
    </source>
</evidence>